<evidence type="ECO:0000313" key="3">
    <source>
        <dbReference type="Proteomes" id="UP000198606"/>
    </source>
</evidence>
<dbReference type="RefSeq" id="WP_084308725.1">
    <property type="nucleotide sequence ID" value="NZ_FNDG01000031.1"/>
</dbReference>
<reference evidence="2 3" key="1">
    <citation type="submission" date="2016-10" db="EMBL/GenBank/DDBJ databases">
        <authorList>
            <person name="de Groot N.N."/>
        </authorList>
    </citation>
    <scope>NUCLEOTIDE SEQUENCE [LARGE SCALE GENOMIC DNA]</scope>
    <source>
        <strain evidence="2 3">LMG 18387</strain>
    </source>
</reference>
<dbReference type="STRING" id="29435.SAMN05216588_13144"/>
<dbReference type="AlphaFoldDB" id="A0A1G8PX79"/>
<evidence type="ECO:0000256" key="1">
    <source>
        <dbReference type="SAM" id="Phobius"/>
    </source>
</evidence>
<sequence length="200" mass="22326">MHQVAPIREVDYELSRESLEAFMLEQRQRQKDAIKQINGGWLRVRNGAYIGAAVVMTVDLLIAGTLTAISAIAIGLILLGMWAKAKAQAKLAEMGAGAPQPKWLIRRLLNKRIFKGREHMSGSVRFYADRVVVDQGGSHFESAYEGDKIDLIIQSPGYLQLLPIPIPELEDEIYYIPLQAIPESVELIAWLQGKDNFIVA</sequence>
<keyword evidence="1" id="KW-0812">Transmembrane</keyword>
<accession>A0A1G8PX79</accession>
<gene>
    <name evidence="2" type="ORF">SAMN05216588_13144</name>
</gene>
<keyword evidence="1" id="KW-1133">Transmembrane helix</keyword>
<proteinExistence type="predicted"/>
<feature type="transmembrane region" description="Helical" evidence="1">
    <location>
        <begin position="48"/>
        <end position="81"/>
    </location>
</feature>
<protein>
    <submittedName>
        <fullName evidence="2">Uncharacterized protein</fullName>
    </submittedName>
</protein>
<dbReference type="Proteomes" id="UP000198606">
    <property type="component" value="Unassembled WGS sequence"/>
</dbReference>
<evidence type="ECO:0000313" key="2">
    <source>
        <dbReference type="EMBL" id="SDI97091.1"/>
    </source>
</evidence>
<organism evidence="2 3">
    <name type="scientific">Phytopseudomonas flavescens</name>
    <dbReference type="NCBI Taxonomy" id="29435"/>
    <lineage>
        <taxon>Bacteria</taxon>
        <taxon>Pseudomonadati</taxon>
        <taxon>Pseudomonadota</taxon>
        <taxon>Gammaproteobacteria</taxon>
        <taxon>Pseudomonadales</taxon>
        <taxon>Pseudomonadaceae</taxon>
        <taxon>Phytopseudomonas</taxon>
    </lineage>
</organism>
<name>A0A1G8PX79_9GAMM</name>
<keyword evidence="1" id="KW-0472">Membrane</keyword>
<dbReference type="EMBL" id="FNDG01000031">
    <property type="protein sequence ID" value="SDI97091.1"/>
    <property type="molecule type" value="Genomic_DNA"/>
</dbReference>